<dbReference type="OrthoDB" id="9806945at2"/>
<evidence type="ECO:0000313" key="3">
    <source>
        <dbReference type="EMBL" id="OCX70569.1"/>
    </source>
</evidence>
<dbReference type="Pfam" id="PF00903">
    <property type="entry name" value="Glyoxalase"/>
    <property type="match status" value="1"/>
</dbReference>
<comment type="caution">
    <text evidence="3">The sequence shown here is derived from an EMBL/GenBank/DDBJ whole genome shotgun (WGS) entry which is preliminary data.</text>
</comment>
<proteinExistence type="predicted"/>
<reference evidence="3 4" key="1">
    <citation type="journal article" date="2016" name="Int. J. Mol. Sci.">
        <title>Comparative genomics of the extreme acidophile Acidithiobacillus thiooxidans reveals intraspecific divergence and niche adaptation.</title>
        <authorList>
            <person name="Zhang X."/>
            <person name="Feng X."/>
            <person name="Tao J."/>
            <person name="Ma L."/>
            <person name="Xiao Y."/>
            <person name="Liang Y."/>
            <person name="Liu X."/>
            <person name="Yin H."/>
        </authorList>
    </citation>
    <scope>NUCLEOTIDE SEQUENCE [LARGE SCALE GENOMIC DNA]</scope>
    <source>
        <strain evidence="2 4">A02</strain>
        <strain evidence="3">DXS-W</strain>
    </source>
</reference>
<gene>
    <name evidence="3" type="ORF">A6M23_13860</name>
    <name evidence="2" type="ORF">A6P07_17365</name>
</gene>
<evidence type="ECO:0000313" key="5">
    <source>
        <dbReference type="Proteomes" id="UP000095008"/>
    </source>
</evidence>
<dbReference type="EMBL" id="LWSA01000273">
    <property type="protein sequence ID" value="OCX68953.1"/>
    <property type="molecule type" value="Genomic_DNA"/>
</dbReference>
<evidence type="ECO:0000313" key="4">
    <source>
        <dbReference type="Proteomes" id="UP000094893"/>
    </source>
</evidence>
<protein>
    <recommendedName>
        <fullName evidence="1">VOC domain-containing protein</fullName>
    </recommendedName>
</protein>
<dbReference type="InterPro" id="IPR037523">
    <property type="entry name" value="VOC_core"/>
</dbReference>
<dbReference type="InterPro" id="IPR029068">
    <property type="entry name" value="Glyas_Bleomycin-R_OHBP_Dase"/>
</dbReference>
<organism evidence="3 5">
    <name type="scientific">Acidithiobacillus thiooxidans</name>
    <name type="common">Thiobacillus thiooxidans</name>
    <dbReference type="NCBI Taxonomy" id="930"/>
    <lineage>
        <taxon>Bacteria</taxon>
        <taxon>Pseudomonadati</taxon>
        <taxon>Pseudomonadota</taxon>
        <taxon>Acidithiobacillia</taxon>
        <taxon>Acidithiobacillales</taxon>
        <taxon>Acidithiobacillaceae</taxon>
        <taxon>Acidithiobacillus</taxon>
    </lineage>
</organism>
<dbReference type="Gene3D" id="3.10.180.10">
    <property type="entry name" value="2,3-Dihydroxybiphenyl 1,2-Dioxygenase, domain 1"/>
    <property type="match status" value="1"/>
</dbReference>
<dbReference type="RefSeq" id="WP_010640811.1">
    <property type="nucleotide sequence ID" value="NZ_JAAOMO010000071.1"/>
</dbReference>
<dbReference type="CDD" id="cd06587">
    <property type="entry name" value="VOC"/>
    <property type="match status" value="1"/>
</dbReference>
<dbReference type="eggNOG" id="COG0346">
    <property type="taxonomic scope" value="Bacteria"/>
</dbReference>
<feature type="domain" description="VOC" evidence="1">
    <location>
        <begin position="8"/>
        <end position="124"/>
    </location>
</feature>
<accession>A0A1C2HWC4</accession>
<dbReference type="InterPro" id="IPR004360">
    <property type="entry name" value="Glyas_Fos-R_dOase_dom"/>
</dbReference>
<dbReference type="SUPFAM" id="SSF54593">
    <property type="entry name" value="Glyoxalase/Bleomycin resistance protein/Dihydroxybiphenyl dioxygenase"/>
    <property type="match status" value="1"/>
</dbReference>
<sequence>MAGNEVLGLSFASLEVRDLEKSKTFFENILGFQVAPIARPNAVVMQTEENLGAFALRWMPDLATSASIKNCGIAIWFRCKDVDALEHSVREAGAIVVSPAQDGPFGRMVVIREPDGRNITFHSA</sequence>
<dbReference type="EMBL" id="LWRY01000161">
    <property type="protein sequence ID" value="OCX70569.1"/>
    <property type="molecule type" value="Genomic_DNA"/>
</dbReference>
<evidence type="ECO:0000313" key="2">
    <source>
        <dbReference type="EMBL" id="OCX68953.1"/>
    </source>
</evidence>
<dbReference type="PROSITE" id="PS51819">
    <property type="entry name" value="VOC"/>
    <property type="match status" value="1"/>
</dbReference>
<name>A0A1C2HWC4_ACITH</name>
<dbReference type="Proteomes" id="UP000095008">
    <property type="component" value="Unassembled WGS sequence"/>
</dbReference>
<dbReference type="AlphaFoldDB" id="A0A1C2HWC4"/>
<dbReference type="GeneID" id="60694484"/>
<dbReference type="Proteomes" id="UP000094893">
    <property type="component" value="Unassembled WGS sequence"/>
</dbReference>
<keyword evidence="5" id="KW-1185">Reference proteome</keyword>
<evidence type="ECO:0000259" key="1">
    <source>
        <dbReference type="PROSITE" id="PS51819"/>
    </source>
</evidence>